<dbReference type="PANTHER" id="PTHR30627:SF2">
    <property type="entry name" value="PEPTIDOGLYCAN D,D-TRANSPEPTIDASE MRDA"/>
    <property type="match status" value="1"/>
</dbReference>
<proteinExistence type="predicted"/>
<reference evidence="13 14" key="1">
    <citation type="journal article" date="2016" name="Nat. Commun.">
        <title>Thousands of microbial genomes shed light on interconnected biogeochemical processes in an aquifer system.</title>
        <authorList>
            <person name="Anantharaman K."/>
            <person name="Brown C.T."/>
            <person name="Hug L.A."/>
            <person name="Sharon I."/>
            <person name="Castelle C.J."/>
            <person name="Probst A.J."/>
            <person name="Thomas B.C."/>
            <person name="Singh A."/>
            <person name="Wilkins M.J."/>
            <person name="Karaoz U."/>
            <person name="Brodie E.L."/>
            <person name="Williams K.H."/>
            <person name="Hubbard S.S."/>
            <person name="Banfield J.F."/>
        </authorList>
    </citation>
    <scope>NUCLEOTIDE SEQUENCE [LARGE SCALE GENOMIC DNA]</scope>
</reference>
<comment type="caution">
    <text evidence="13">The sequence shown here is derived from an EMBL/GenBank/DDBJ whole genome shotgun (WGS) entry which is preliminary data.</text>
</comment>
<evidence type="ECO:0000313" key="14">
    <source>
        <dbReference type="Proteomes" id="UP000177306"/>
    </source>
</evidence>
<dbReference type="InterPro" id="IPR005311">
    <property type="entry name" value="PBP_dimer"/>
</dbReference>
<dbReference type="InterPro" id="IPR036138">
    <property type="entry name" value="PBP_dimer_sf"/>
</dbReference>
<dbReference type="InterPro" id="IPR001460">
    <property type="entry name" value="PCN-bd_Tpept"/>
</dbReference>
<keyword evidence="3" id="KW-1003">Cell membrane</keyword>
<name>A0A1F6EHA2_9BACT</name>
<protein>
    <recommendedName>
        <fullName evidence="15">Penicillin-binding protein 2</fullName>
    </recommendedName>
</protein>
<keyword evidence="8 10" id="KW-0472">Membrane</keyword>
<evidence type="ECO:0000259" key="12">
    <source>
        <dbReference type="Pfam" id="PF03717"/>
    </source>
</evidence>
<keyword evidence="9" id="KW-0961">Cell wall biogenesis/degradation</keyword>
<dbReference type="AlphaFoldDB" id="A0A1F6EHA2"/>
<evidence type="ECO:0000256" key="3">
    <source>
        <dbReference type="ARBA" id="ARBA00022475"/>
    </source>
</evidence>
<keyword evidence="6" id="KW-0573">Peptidoglycan synthesis</keyword>
<feature type="domain" description="Penicillin-binding protein dimerisation" evidence="12">
    <location>
        <begin position="123"/>
        <end position="190"/>
    </location>
</feature>
<evidence type="ECO:0008006" key="15">
    <source>
        <dbReference type="Google" id="ProtNLM"/>
    </source>
</evidence>
<dbReference type="Gene3D" id="3.40.710.10">
    <property type="entry name" value="DD-peptidase/beta-lactamase superfamily"/>
    <property type="match status" value="1"/>
</dbReference>
<dbReference type="Gene3D" id="3.90.1310.10">
    <property type="entry name" value="Penicillin-binding protein 2a (Domain 2)"/>
    <property type="match status" value="1"/>
</dbReference>
<dbReference type="SUPFAM" id="SSF56601">
    <property type="entry name" value="beta-lactamase/transpeptidase-like"/>
    <property type="match status" value="1"/>
</dbReference>
<evidence type="ECO:0000256" key="9">
    <source>
        <dbReference type="ARBA" id="ARBA00023316"/>
    </source>
</evidence>
<evidence type="ECO:0000313" key="13">
    <source>
        <dbReference type="EMBL" id="OGG73020.1"/>
    </source>
</evidence>
<accession>A0A1F6EHA2</accession>
<evidence type="ECO:0000256" key="10">
    <source>
        <dbReference type="SAM" id="Phobius"/>
    </source>
</evidence>
<dbReference type="GO" id="GO:0009252">
    <property type="term" value="P:peptidoglycan biosynthetic process"/>
    <property type="evidence" value="ECO:0007669"/>
    <property type="project" value="UniProtKB-KW"/>
</dbReference>
<dbReference type="InterPro" id="IPR012338">
    <property type="entry name" value="Beta-lactam/transpept-like"/>
</dbReference>
<organism evidence="13 14">
    <name type="scientific">Candidatus Kaiserbacteria bacterium RIFCSPLOWO2_01_FULL_53_17</name>
    <dbReference type="NCBI Taxonomy" id="1798511"/>
    <lineage>
        <taxon>Bacteria</taxon>
        <taxon>Candidatus Kaiseribacteriota</taxon>
    </lineage>
</organism>
<dbReference type="GO" id="GO:0071972">
    <property type="term" value="F:peptidoglycan L,D-transpeptidase activity"/>
    <property type="evidence" value="ECO:0007669"/>
    <property type="project" value="TreeGrafter"/>
</dbReference>
<evidence type="ECO:0000256" key="5">
    <source>
        <dbReference type="ARBA" id="ARBA00022960"/>
    </source>
</evidence>
<dbReference type="Pfam" id="PF00905">
    <property type="entry name" value="Transpeptidase"/>
    <property type="match status" value="1"/>
</dbReference>
<evidence type="ECO:0000256" key="4">
    <source>
        <dbReference type="ARBA" id="ARBA00022692"/>
    </source>
</evidence>
<dbReference type="GO" id="GO:0005886">
    <property type="term" value="C:plasma membrane"/>
    <property type="evidence" value="ECO:0007669"/>
    <property type="project" value="UniProtKB-SubCell"/>
</dbReference>
<keyword evidence="7 10" id="KW-1133">Transmembrane helix</keyword>
<keyword evidence="5" id="KW-0133">Cell shape</keyword>
<dbReference type="GO" id="GO:0008360">
    <property type="term" value="P:regulation of cell shape"/>
    <property type="evidence" value="ECO:0007669"/>
    <property type="project" value="UniProtKB-KW"/>
</dbReference>
<dbReference type="InterPro" id="IPR050515">
    <property type="entry name" value="Beta-lactam/transpept"/>
</dbReference>
<feature type="domain" description="Penicillin-binding protein transpeptidase" evidence="11">
    <location>
        <begin position="230"/>
        <end position="544"/>
    </location>
</feature>
<gene>
    <name evidence="13" type="ORF">A3A38_00940</name>
</gene>
<evidence type="ECO:0000256" key="8">
    <source>
        <dbReference type="ARBA" id="ARBA00023136"/>
    </source>
</evidence>
<evidence type="ECO:0000256" key="7">
    <source>
        <dbReference type="ARBA" id="ARBA00022989"/>
    </source>
</evidence>
<dbReference type="PANTHER" id="PTHR30627">
    <property type="entry name" value="PEPTIDOGLYCAN D,D-TRANSPEPTIDASE"/>
    <property type="match status" value="1"/>
</dbReference>
<evidence type="ECO:0000256" key="6">
    <source>
        <dbReference type="ARBA" id="ARBA00022984"/>
    </source>
</evidence>
<evidence type="ECO:0000259" key="11">
    <source>
        <dbReference type="Pfam" id="PF00905"/>
    </source>
</evidence>
<dbReference type="GO" id="GO:0071555">
    <property type="term" value="P:cell wall organization"/>
    <property type="evidence" value="ECO:0007669"/>
    <property type="project" value="UniProtKB-KW"/>
</dbReference>
<dbReference type="SUPFAM" id="SSF56519">
    <property type="entry name" value="Penicillin binding protein dimerisation domain"/>
    <property type="match status" value="1"/>
</dbReference>
<evidence type="ECO:0000256" key="2">
    <source>
        <dbReference type="ARBA" id="ARBA00004236"/>
    </source>
</evidence>
<comment type="subcellular location">
    <subcellularLocation>
        <location evidence="2">Cell membrane</location>
    </subcellularLocation>
    <subcellularLocation>
        <location evidence="1">Membrane</location>
        <topology evidence="1">Single-pass membrane protein</topology>
    </subcellularLocation>
</comment>
<dbReference type="GO" id="GO:0008658">
    <property type="term" value="F:penicillin binding"/>
    <property type="evidence" value="ECO:0007669"/>
    <property type="project" value="InterPro"/>
</dbReference>
<sequence length="563" mass="61332">MVWWRLNGGIRGSEIDPEDIFLDASNLPGLDRGQFEGRVERPVSHRALFALSSVFVLVMLIFVGRAFTLQVLEGEAYADISRNNRLERSVLFATRGIVTDRNGVEIVWNELETDAATSSLPFPARRYVEREGFTHLLGFVRYPKSDAHGKWWSEEYVGISGIEHVFDELLRGKNGSRMTEIDARGGLVREDIVEEPKTGGTLRLSIDAEVQAELARILQAHARAQGFQGGAAAVMDVRTGELLALTSFPEYDNQAFSEGDAAAVAAANNDPLTPLLNRAVAGLYAPGSIVKPLFAAAALHEHLIDPEKEILSTGSISIPNPYDPSKPSIFKDWKAHGWVDMRRALAVSSDVYFYAIGGGFEDQRGLGIAKIDEYAKRFGLSIPTGISLGGESAGIIPTPEWKRDVFDDEWRLGDTYNTAIGQYGFQVTPLQVVRAVSAIANGGTLLTPQLLAGTRPTGVSIGIADEHLQIVREGMRASVTDGGTAAALDMGSIDIAGKTGTAQVGKRNEYINSWAIGFWPMKQPRYAFAVVLEKAPAGTLSGASPAMAPFFYWLRENKLEYVN</sequence>
<evidence type="ECO:0000256" key="1">
    <source>
        <dbReference type="ARBA" id="ARBA00004167"/>
    </source>
</evidence>
<feature type="transmembrane region" description="Helical" evidence="10">
    <location>
        <begin position="47"/>
        <end position="67"/>
    </location>
</feature>
<dbReference type="Proteomes" id="UP000177306">
    <property type="component" value="Unassembled WGS sequence"/>
</dbReference>
<keyword evidence="4 10" id="KW-0812">Transmembrane</keyword>
<dbReference type="Pfam" id="PF03717">
    <property type="entry name" value="PBP_dimer"/>
    <property type="match status" value="1"/>
</dbReference>
<dbReference type="EMBL" id="MFLY01000016">
    <property type="protein sequence ID" value="OGG73020.1"/>
    <property type="molecule type" value="Genomic_DNA"/>
</dbReference>